<evidence type="ECO:0000313" key="2">
    <source>
        <dbReference type="EMBL" id="KYK60697.1"/>
    </source>
</evidence>
<protein>
    <submittedName>
        <fullName evidence="2">Uncharacterized protein</fullName>
    </submittedName>
</protein>
<dbReference type="InParanoid" id="A0A151GUB9"/>
<dbReference type="AlphaFoldDB" id="A0A151GUB9"/>
<proteinExistence type="predicted"/>
<gene>
    <name evidence="2" type="ORF">DCS_01835</name>
</gene>
<dbReference type="RefSeq" id="XP_040660049.1">
    <property type="nucleotide sequence ID" value="XM_040799166.1"/>
</dbReference>
<name>A0A151GUB9_DRECN</name>
<dbReference type="Proteomes" id="UP000076580">
    <property type="component" value="Chromosome 01"/>
</dbReference>
<dbReference type="EMBL" id="LAYC01000001">
    <property type="protein sequence ID" value="KYK60697.1"/>
    <property type="molecule type" value="Genomic_DNA"/>
</dbReference>
<comment type="caution">
    <text evidence="2">The sequence shown here is derived from an EMBL/GenBank/DDBJ whole genome shotgun (WGS) entry which is preliminary data.</text>
</comment>
<organism evidence="2 3">
    <name type="scientific">Drechmeria coniospora</name>
    <name type="common">Nematophagous fungus</name>
    <name type="synonym">Meria coniospora</name>
    <dbReference type="NCBI Taxonomy" id="98403"/>
    <lineage>
        <taxon>Eukaryota</taxon>
        <taxon>Fungi</taxon>
        <taxon>Dikarya</taxon>
        <taxon>Ascomycota</taxon>
        <taxon>Pezizomycotina</taxon>
        <taxon>Sordariomycetes</taxon>
        <taxon>Hypocreomycetidae</taxon>
        <taxon>Hypocreales</taxon>
        <taxon>Ophiocordycipitaceae</taxon>
        <taxon>Drechmeria</taxon>
    </lineage>
</organism>
<evidence type="ECO:0000313" key="3">
    <source>
        <dbReference type="Proteomes" id="UP000076580"/>
    </source>
</evidence>
<accession>A0A151GUB9</accession>
<feature type="region of interest" description="Disordered" evidence="1">
    <location>
        <begin position="1"/>
        <end position="59"/>
    </location>
</feature>
<dbReference type="GeneID" id="63714478"/>
<reference evidence="2 3" key="1">
    <citation type="journal article" date="2016" name="Sci. Rep.">
        <title>Insights into Adaptations to a Near-Obligate Nematode Endoparasitic Lifestyle from the Finished Genome of Drechmeria coniospora.</title>
        <authorList>
            <person name="Zhang L."/>
            <person name="Zhou Z."/>
            <person name="Guo Q."/>
            <person name="Fokkens L."/>
            <person name="Miskei M."/>
            <person name="Pocsi I."/>
            <person name="Zhang W."/>
            <person name="Chen M."/>
            <person name="Wang L."/>
            <person name="Sun Y."/>
            <person name="Donzelli B.G."/>
            <person name="Gibson D.M."/>
            <person name="Nelson D.R."/>
            <person name="Luo J.G."/>
            <person name="Rep M."/>
            <person name="Liu H."/>
            <person name="Yang S."/>
            <person name="Wang J."/>
            <person name="Krasnoff S.B."/>
            <person name="Xu Y."/>
            <person name="Molnar I."/>
            <person name="Lin M."/>
        </authorList>
    </citation>
    <scope>NUCLEOTIDE SEQUENCE [LARGE SCALE GENOMIC DNA]</scope>
    <source>
        <strain evidence="2 3">ARSEF 6962</strain>
    </source>
</reference>
<keyword evidence="3" id="KW-1185">Reference proteome</keyword>
<evidence type="ECO:0000256" key="1">
    <source>
        <dbReference type="SAM" id="MobiDB-lite"/>
    </source>
</evidence>
<feature type="compositionally biased region" description="Basic and acidic residues" evidence="1">
    <location>
        <begin position="11"/>
        <end position="59"/>
    </location>
</feature>
<sequence>MTADGQAATERGSKNDGRRREAPRMTADEERLQELRGSKNDGGRREAPRMTADGERLQE</sequence>